<evidence type="ECO:0000256" key="3">
    <source>
        <dbReference type="ARBA" id="ARBA00022777"/>
    </source>
</evidence>
<dbReference type="GO" id="GO:0016301">
    <property type="term" value="F:kinase activity"/>
    <property type="evidence" value="ECO:0007669"/>
    <property type="project" value="UniProtKB-KW"/>
</dbReference>
<keyword evidence="6" id="KW-1185">Reference proteome</keyword>
<comment type="similarity">
    <text evidence="4">Belongs to the adenylate kinase family.</text>
</comment>
<evidence type="ECO:0000313" key="5">
    <source>
        <dbReference type="EMBL" id="MEQ2313257.1"/>
    </source>
</evidence>
<dbReference type="CDD" id="cd01428">
    <property type="entry name" value="ADK"/>
    <property type="match status" value="1"/>
</dbReference>
<evidence type="ECO:0000256" key="4">
    <source>
        <dbReference type="RuleBase" id="RU003330"/>
    </source>
</evidence>
<accession>A0ABV1A3Y0</accession>
<proteinExistence type="inferred from homology"/>
<dbReference type="InterPro" id="IPR000850">
    <property type="entry name" value="Adenylat/UMP-CMP_kin"/>
</dbReference>
<keyword evidence="3 4" id="KW-0418">Kinase</keyword>
<dbReference type="EMBL" id="JAHRIP010084578">
    <property type="protein sequence ID" value="MEQ2313257.1"/>
    <property type="molecule type" value="Genomic_DNA"/>
</dbReference>
<evidence type="ECO:0000313" key="6">
    <source>
        <dbReference type="Proteomes" id="UP001469553"/>
    </source>
</evidence>
<name>A0ABV1A3Y0_9TELE</name>
<organism evidence="5 6">
    <name type="scientific">Ameca splendens</name>
    <dbReference type="NCBI Taxonomy" id="208324"/>
    <lineage>
        <taxon>Eukaryota</taxon>
        <taxon>Metazoa</taxon>
        <taxon>Chordata</taxon>
        <taxon>Craniata</taxon>
        <taxon>Vertebrata</taxon>
        <taxon>Euteleostomi</taxon>
        <taxon>Actinopterygii</taxon>
        <taxon>Neopterygii</taxon>
        <taxon>Teleostei</taxon>
        <taxon>Neoteleostei</taxon>
        <taxon>Acanthomorphata</taxon>
        <taxon>Ovalentaria</taxon>
        <taxon>Atherinomorphae</taxon>
        <taxon>Cyprinodontiformes</taxon>
        <taxon>Goodeidae</taxon>
        <taxon>Ameca</taxon>
    </lineage>
</organism>
<evidence type="ECO:0000256" key="1">
    <source>
        <dbReference type="ARBA" id="ARBA00022679"/>
    </source>
</evidence>
<sequence>MEHRSTFPLQDDKIKDAKIIFVVGGPGSGKGTQCEKIVAKYGYTHLSSGDLLRAEVASGSDRGKQLQAIMQKGELVPLVRKHPIVFK</sequence>
<protein>
    <submittedName>
        <fullName evidence="5">Adenylate kinase isoenzyme 1</fullName>
    </submittedName>
</protein>
<dbReference type="Proteomes" id="UP001469553">
    <property type="component" value="Unassembled WGS sequence"/>
</dbReference>
<dbReference type="Gene3D" id="3.40.50.300">
    <property type="entry name" value="P-loop containing nucleotide triphosphate hydrolases"/>
    <property type="match status" value="1"/>
</dbReference>
<dbReference type="PRINTS" id="PR00094">
    <property type="entry name" value="ADENYLTKNASE"/>
</dbReference>
<reference evidence="5 6" key="1">
    <citation type="submission" date="2021-06" db="EMBL/GenBank/DDBJ databases">
        <authorList>
            <person name="Palmer J.M."/>
        </authorList>
    </citation>
    <scope>NUCLEOTIDE SEQUENCE [LARGE SCALE GENOMIC DNA]</scope>
    <source>
        <strain evidence="5 6">AS_MEX2019</strain>
        <tissue evidence="5">Muscle</tissue>
    </source>
</reference>
<gene>
    <name evidence="5" type="primary">AK1_2</name>
    <name evidence="5" type="ORF">AMECASPLE_039862</name>
</gene>
<evidence type="ECO:0000256" key="2">
    <source>
        <dbReference type="ARBA" id="ARBA00022741"/>
    </source>
</evidence>
<keyword evidence="1 4" id="KW-0808">Transferase</keyword>
<dbReference type="InterPro" id="IPR027417">
    <property type="entry name" value="P-loop_NTPase"/>
</dbReference>
<comment type="caution">
    <text evidence="5">The sequence shown here is derived from an EMBL/GenBank/DDBJ whole genome shotgun (WGS) entry which is preliminary data.</text>
</comment>
<keyword evidence="2" id="KW-0547">Nucleotide-binding</keyword>
<dbReference type="Pfam" id="PF00406">
    <property type="entry name" value="ADK"/>
    <property type="match status" value="1"/>
</dbReference>
<dbReference type="SUPFAM" id="SSF52540">
    <property type="entry name" value="P-loop containing nucleoside triphosphate hydrolases"/>
    <property type="match status" value="1"/>
</dbReference>
<dbReference type="PANTHER" id="PTHR23359">
    <property type="entry name" value="NUCLEOTIDE KINASE"/>
    <property type="match status" value="1"/>
</dbReference>